<dbReference type="Proteomes" id="UP001202827">
    <property type="component" value="Unassembled WGS sequence"/>
</dbReference>
<dbReference type="PRINTS" id="PR00164">
    <property type="entry name" value="ABC2TRNSPORT"/>
</dbReference>
<gene>
    <name evidence="11" type="ORF">M0654_11410</name>
</gene>
<keyword evidence="6 9" id="KW-0812">Transmembrane</keyword>
<feature type="transmembrane region" description="Helical" evidence="9">
    <location>
        <begin position="104"/>
        <end position="124"/>
    </location>
</feature>
<accession>A0ABT0IRU9</accession>
<evidence type="ECO:0000256" key="2">
    <source>
        <dbReference type="ARBA" id="ARBA00007783"/>
    </source>
</evidence>
<keyword evidence="5" id="KW-0997">Cell inner membrane</keyword>
<dbReference type="InterPro" id="IPR047817">
    <property type="entry name" value="ABC2_TM_bact-type"/>
</dbReference>
<evidence type="ECO:0000256" key="1">
    <source>
        <dbReference type="ARBA" id="ARBA00004429"/>
    </source>
</evidence>
<feature type="transmembrane region" description="Helical" evidence="9">
    <location>
        <begin position="231"/>
        <end position="252"/>
    </location>
</feature>
<feature type="transmembrane region" description="Helical" evidence="9">
    <location>
        <begin position="136"/>
        <end position="160"/>
    </location>
</feature>
<evidence type="ECO:0000256" key="3">
    <source>
        <dbReference type="ARBA" id="ARBA00022448"/>
    </source>
</evidence>
<name>A0ABT0IRU9_9HYPH</name>
<evidence type="ECO:0000313" key="12">
    <source>
        <dbReference type="Proteomes" id="UP001202827"/>
    </source>
</evidence>
<evidence type="ECO:0000256" key="6">
    <source>
        <dbReference type="ARBA" id="ARBA00022692"/>
    </source>
</evidence>
<evidence type="ECO:0000313" key="11">
    <source>
        <dbReference type="EMBL" id="MCK8780590.1"/>
    </source>
</evidence>
<evidence type="ECO:0000256" key="8">
    <source>
        <dbReference type="ARBA" id="ARBA00023136"/>
    </source>
</evidence>
<sequence>MLTLSSHLRVVFAFIVREIASRYGRSPGGYLWAVVEPVAYVGMMSLLFGALARTPAVGTSFPLFFATGYIAYNMYNGMVGYLSSAISSNKSLLQYPLVAPIDPFIGRGILQAATSVVVAIIVLWGAYLTDPFPHEIIWSALLQATAFAWTLAAGIALTNVVLFERSKLYEKVFGVITRPLFLLSGIFYVPSQMPHPFQDILLASPITQIVILFREGFYGASVMDGFDMSYLFWWALTVISMGFFIFTMWPVVRLRT</sequence>
<dbReference type="EMBL" id="JALPRY010000012">
    <property type="protein sequence ID" value="MCK8780590.1"/>
    <property type="molecule type" value="Genomic_DNA"/>
</dbReference>
<keyword evidence="12" id="KW-1185">Reference proteome</keyword>
<keyword evidence="8 9" id="KW-0472">Membrane</keyword>
<evidence type="ECO:0000256" key="4">
    <source>
        <dbReference type="ARBA" id="ARBA00022475"/>
    </source>
</evidence>
<dbReference type="InterPro" id="IPR013525">
    <property type="entry name" value="ABC2_TM"/>
</dbReference>
<evidence type="ECO:0000256" key="9">
    <source>
        <dbReference type="RuleBase" id="RU361157"/>
    </source>
</evidence>
<keyword evidence="3 9" id="KW-0813">Transport</keyword>
<comment type="caution">
    <text evidence="11">The sequence shown here is derived from an EMBL/GenBank/DDBJ whole genome shotgun (WGS) entry which is preliminary data.</text>
</comment>
<organism evidence="11 12">
    <name type="scientific">Neorhizobium turbinariae</name>
    <dbReference type="NCBI Taxonomy" id="2937795"/>
    <lineage>
        <taxon>Bacteria</taxon>
        <taxon>Pseudomonadati</taxon>
        <taxon>Pseudomonadota</taxon>
        <taxon>Alphaproteobacteria</taxon>
        <taxon>Hyphomicrobiales</taxon>
        <taxon>Rhizobiaceae</taxon>
        <taxon>Rhizobium/Agrobacterium group</taxon>
        <taxon>Neorhizobium</taxon>
    </lineage>
</organism>
<evidence type="ECO:0000259" key="10">
    <source>
        <dbReference type="PROSITE" id="PS51012"/>
    </source>
</evidence>
<keyword evidence="4 9" id="KW-1003">Cell membrane</keyword>
<dbReference type="InterPro" id="IPR000412">
    <property type="entry name" value="ABC_2_transport"/>
</dbReference>
<comment type="similarity">
    <text evidence="2 9">Belongs to the ABC-2 integral membrane protein family.</text>
</comment>
<keyword evidence="7 9" id="KW-1133">Transmembrane helix</keyword>
<evidence type="ECO:0000256" key="5">
    <source>
        <dbReference type="ARBA" id="ARBA00022519"/>
    </source>
</evidence>
<feature type="domain" description="ABC transmembrane type-2" evidence="10">
    <location>
        <begin position="28"/>
        <end position="249"/>
    </location>
</feature>
<feature type="transmembrane region" description="Helical" evidence="9">
    <location>
        <begin position="30"/>
        <end position="51"/>
    </location>
</feature>
<proteinExistence type="inferred from homology"/>
<protein>
    <recommendedName>
        <fullName evidence="9">Transport permease protein</fullName>
    </recommendedName>
</protein>
<dbReference type="RefSeq" id="WP_248683198.1">
    <property type="nucleotide sequence ID" value="NZ_JALPRY010000012.1"/>
</dbReference>
<evidence type="ECO:0000256" key="7">
    <source>
        <dbReference type="ARBA" id="ARBA00022989"/>
    </source>
</evidence>
<feature type="transmembrane region" description="Helical" evidence="9">
    <location>
        <begin position="63"/>
        <end position="83"/>
    </location>
</feature>
<feature type="transmembrane region" description="Helical" evidence="9">
    <location>
        <begin position="172"/>
        <end position="189"/>
    </location>
</feature>
<dbReference type="PANTHER" id="PTHR30413">
    <property type="entry name" value="INNER MEMBRANE TRANSPORT PERMEASE"/>
    <property type="match status" value="1"/>
</dbReference>
<dbReference type="Pfam" id="PF01061">
    <property type="entry name" value="ABC2_membrane"/>
    <property type="match status" value="1"/>
</dbReference>
<comment type="subcellular location">
    <subcellularLocation>
        <location evidence="1 9">Cell inner membrane</location>
        <topology evidence="1 9">Multi-pass membrane protein</topology>
    </subcellularLocation>
</comment>
<dbReference type="PANTHER" id="PTHR30413:SF8">
    <property type="entry name" value="TRANSPORT PERMEASE PROTEIN"/>
    <property type="match status" value="1"/>
</dbReference>
<dbReference type="PROSITE" id="PS51012">
    <property type="entry name" value="ABC_TM2"/>
    <property type="match status" value="1"/>
</dbReference>
<reference evidence="11 12" key="1">
    <citation type="submission" date="2022-04" db="EMBL/GenBank/DDBJ databases">
        <title>Rhizobium coralii sp. nov., isolated from coral Turbinaria peltata.</title>
        <authorList>
            <person name="Sun H."/>
        </authorList>
    </citation>
    <scope>NUCLEOTIDE SEQUENCE [LARGE SCALE GENOMIC DNA]</scope>
    <source>
        <strain evidence="11 12">NTR19</strain>
    </source>
</reference>